<dbReference type="EMBL" id="PZQS01000005">
    <property type="protein sequence ID" value="PVD30544.1"/>
    <property type="molecule type" value="Genomic_DNA"/>
</dbReference>
<sequence>MPPSEARTGCHSRPLTTTRRHEENHTQKSRFSEREHGVLSLSFASSFTQHSNSCTHPARAHVRDTVAVCKMSQSPPCQPRHLMIYVTGTVKGTHCSRHVRRLHFRYLVSVTLPHTHILAVLTLLLSLDAGVFRNRQDPFVRQLAVHVSRGGRGPETSFSSSLSITPISRGGLSRSLITRPLTLSFVAADDVARSSCQHALQQSLIVGAGGTGVERGAKFHDVCFACLIPLLITFLPLRPRLRLPRPPPLRRRPTKTSLPAPPHPRPRAPPGRRSCPWCSLCRPVARRPRCWPASSDSGGCSLPRTAGRQGPLPVARPAASSCGLVSARLTVSSPSGRSSTWIRCSLRVRWMRARNRLPPLEVLAVPLPPPPPPPLRPPRPRRPRGRRPLRLRSPESGRRRDRCAGRQVGRPGDSTCVCPAPQSPANREAWEAGAPPLPPPTWGTCARRCDASGR</sequence>
<dbReference type="AlphaFoldDB" id="A0A2T7PAU1"/>
<evidence type="ECO:0000313" key="3">
    <source>
        <dbReference type="Proteomes" id="UP000245119"/>
    </source>
</evidence>
<organism evidence="2 3">
    <name type="scientific">Pomacea canaliculata</name>
    <name type="common">Golden apple snail</name>
    <dbReference type="NCBI Taxonomy" id="400727"/>
    <lineage>
        <taxon>Eukaryota</taxon>
        <taxon>Metazoa</taxon>
        <taxon>Spiralia</taxon>
        <taxon>Lophotrochozoa</taxon>
        <taxon>Mollusca</taxon>
        <taxon>Gastropoda</taxon>
        <taxon>Caenogastropoda</taxon>
        <taxon>Architaenioglossa</taxon>
        <taxon>Ampullarioidea</taxon>
        <taxon>Ampullariidae</taxon>
        <taxon>Pomacea</taxon>
    </lineage>
</organism>
<keyword evidence="3" id="KW-1185">Reference proteome</keyword>
<evidence type="ECO:0000256" key="1">
    <source>
        <dbReference type="SAM" id="MobiDB-lite"/>
    </source>
</evidence>
<comment type="caution">
    <text evidence="2">The sequence shown here is derived from an EMBL/GenBank/DDBJ whole genome shotgun (WGS) entry which is preliminary data.</text>
</comment>
<feature type="compositionally biased region" description="Pro residues" evidence="1">
    <location>
        <begin position="366"/>
        <end position="377"/>
    </location>
</feature>
<proteinExistence type="predicted"/>
<evidence type="ECO:0000313" key="2">
    <source>
        <dbReference type="EMBL" id="PVD30544.1"/>
    </source>
</evidence>
<name>A0A2T7PAU1_POMCA</name>
<feature type="compositionally biased region" description="Basic residues" evidence="1">
    <location>
        <begin position="243"/>
        <end position="254"/>
    </location>
</feature>
<gene>
    <name evidence="2" type="ORF">C0Q70_09812</name>
</gene>
<feature type="region of interest" description="Disordered" evidence="1">
    <location>
        <begin position="243"/>
        <end position="274"/>
    </location>
</feature>
<feature type="compositionally biased region" description="Pro residues" evidence="1">
    <location>
        <begin position="259"/>
        <end position="269"/>
    </location>
</feature>
<feature type="compositionally biased region" description="Basic and acidic residues" evidence="1">
    <location>
        <begin position="19"/>
        <end position="35"/>
    </location>
</feature>
<dbReference type="Proteomes" id="UP000245119">
    <property type="component" value="Linkage Group LG5"/>
</dbReference>
<feature type="compositionally biased region" description="Basic residues" evidence="1">
    <location>
        <begin position="378"/>
        <end position="390"/>
    </location>
</feature>
<feature type="region of interest" description="Disordered" evidence="1">
    <location>
        <begin position="295"/>
        <end position="314"/>
    </location>
</feature>
<feature type="compositionally biased region" description="Basic and acidic residues" evidence="1">
    <location>
        <begin position="392"/>
        <end position="404"/>
    </location>
</feature>
<accession>A0A2T7PAU1</accession>
<feature type="region of interest" description="Disordered" evidence="1">
    <location>
        <begin position="362"/>
        <end position="454"/>
    </location>
</feature>
<feature type="region of interest" description="Disordered" evidence="1">
    <location>
        <begin position="1"/>
        <end position="35"/>
    </location>
</feature>
<reference evidence="2 3" key="1">
    <citation type="submission" date="2018-04" db="EMBL/GenBank/DDBJ databases">
        <title>The genome of golden apple snail Pomacea canaliculata provides insight into stress tolerance and invasive adaptation.</title>
        <authorList>
            <person name="Liu C."/>
            <person name="Liu B."/>
            <person name="Ren Y."/>
            <person name="Zhang Y."/>
            <person name="Wang H."/>
            <person name="Li S."/>
            <person name="Jiang F."/>
            <person name="Yin L."/>
            <person name="Zhang G."/>
            <person name="Qian W."/>
            <person name="Fan W."/>
        </authorList>
    </citation>
    <scope>NUCLEOTIDE SEQUENCE [LARGE SCALE GENOMIC DNA]</scope>
    <source>
        <strain evidence="2">SZHN2017</strain>
        <tissue evidence="2">Muscle</tissue>
    </source>
</reference>
<protein>
    <submittedName>
        <fullName evidence="2">Uncharacterized protein</fullName>
    </submittedName>
</protein>